<comment type="caution">
    <text evidence="1">The sequence shown here is derived from an EMBL/GenBank/DDBJ whole genome shotgun (WGS) entry which is preliminary data.</text>
</comment>
<evidence type="ECO:0000313" key="2">
    <source>
        <dbReference type="Proteomes" id="UP001469553"/>
    </source>
</evidence>
<reference evidence="1 2" key="1">
    <citation type="submission" date="2021-06" db="EMBL/GenBank/DDBJ databases">
        <authorList>
            <person name="Palmer J.M."/>
        </authorList>
    </citation>
    <scope>NUCLEOTIDE SEQUENCE [LARGE SCALE GENOMIC DNA]</scope>
    <source>
        <strain evidence="1 2">AS_MEX2019</strain>
        <tissue evidence="1">Muscle</tissue>
    </source>
</reference>
<accession>A0ABV1A100</accession>
<protein>
    <submittedName>
        <fullName evidence="1">Uncharacterized protein</fullName>
    </submittedName>
</protein>
<evidence type="ECO:0000313" key="1">
    <source>
        <dbReference type="EMBL" id="MEQ2311133.1"/>
    </source>
</evidence>
<proteinExistence type="predicted"/>
<organism evidence="1 2">
    <name type="scientific">Ameca splendens</name>
    <dbReference type="NCBI Taxonomy" id="208324"/>
    <lineage>
        <taxon>Eukaryota</taxon>
        <taxon>Metazoa</taxon>
        <taxon>Chordata</taxon>
        <taxon>Craniata</taxon>
        <taxon>Vertebrata</taxon>
        <taxon>Euteleostomi</taxon>
        <taxon>Actinopterygii</taxon>
        <taxon>Neopterygii</taxon>
        <taxon>Teleostei</taxon>
        <taxon>Neoteleostei</taxon>
        <taxon>Acanthomorphata</taxon>
        <taxon>Ovalentaria</taxon>
        <taxon>Atherinomorphae</taxon>
        <taxon>Cyprinodontiformes</taxon>
        <taxon>Goodeidae</taxon>
        <taxon>Ameca</taxon>
    </lineage>
</organism>
<sequence>MLIVRPTCHCGVFIEKERTQRRTLSCECFGNQPLSFDEVIKCDEKQLNTSETFCLHQASPLLSTAATSGLFGARAAGLKKDGGSRWMCSSWFVLHVSPWSSAWI</sequence>
<keyword evidence="2" id="KW-1185">Reference proteome</keyword>
<dbReference type="Proteomes" id="UP001469553">
    <property type="component" value="Unassembled WGS sequence"/>
</dbReference>
<gene>
    <name evidence="1" type="ORF">AMECASPLE_016508</name>
</gene>
<dbReference type="EMBL" id="JAHRIP010076439">
    <property type="protein sequence ID" value="MEQ2311133.1"/>
    <property type="molecule type" value="Genomic_DNA"/>
</dbReference>
<name>A0ABV1A100_9TELE</name>